<dbReference type="InterPro" id="IPR038610">
    <property type="entry name" value="FliK-like_C_sf"/>
</dbReference>
<name>A0A3Q9HPM4_9FIRM</name>
<evidence type="ECO:0000259" key="1">
    <source>
        <dbReference type="Pfam" id="PF02120"/>
    </source>
</evidence>
<feature type="domain" description="Flagellar hook-length control protein-like C-terminal" evidence="1">
    <location>
        <begin position="282"/>
        <end position="346"/>
    </location>
</feature>
<protein>
    <recommendedName>
        <fullName evidence="1">Flagellar hook-length control protein-like C-terminal domain-containing protein</fullName>
    </recommendedName>
</protein>
<dbReference type="RefSeq" id="WP_127016170.1">
    <property type="nucleotide sequence ID" value="NZ_CP016379.1"/>
</dbReference>
<evidence type="ECO:0000313" key="2">
    <source>
        <dbReference type="EMBL" id="AZR72837.1"/>
    </source>
</evidence>
<dbReference type="EMBL" id="CP016379">
    <property type="protein sequence ID" value="AZR72837.1"/>
    <property type="molecule type" value="Genomic_DNA"/>
</dbReference>
<reference evidence="2 3" key="1">
    <citation type="submission" date="2016-07" db="EMBL/GenBank/DDBJ databases">
        <title>Genome and transcriptome analysis of iron-reducing fermentative bacteria Anoxybacter fermentans.</title>
        <authorList>
            <person name="Zeng X."/>
            <person name="Shao Z."/>
        </authorList>
    </citation>
    <scope>NUCLEOTIDE SEQUENCE [LARGE SCALE GENOMIC DNA]</scope>
    <source>
        <strain evidence="2 3">DY22613</strain>
    </source>
</reference>
<gene>
    <name evidence="2" type="ORF">BBF96_05190</name>
</gene>
<dbReference type="Proteomes" id="UP000267250">
    <property type="component" value="Chromosome"/>
</dbReference>
<dbReference type="Gene3D" id="3.30.750.140">
    <property type="match status" value="1"/>
</dbReference>
<proteinExistence type="predicted"/>
<dbReference type="InterPro" id="IPR021136">
    <property type="entry name" value="Flagellar_hook_control-like_C"/>
</dbReference>
<evidence type="ECO:0000313" key="3">
    <source>
        <dbReference type="Proteomes" id="UP000267250"/>
    </source>
</evidence>
<dbReference type="OrthoDB" id="1948189at2"/>
<organism evidence="2 3">
    <name type="scientific">Anoxybacter fermentans</name>
    <dbReference type="NCBI Taxonomy" id="1323375"/>
    <lineage>
        <taxon>Bacteria</taxon>
        <taxon>Bacillati</taxon>
        <taxon>Bacillota</taxon>
        <taxon>Clostridia</taxon>
        <taxon>Halanaerobiales</taxon>
        <taxon>Anoxybacter</taxon>
    </lineage>
</organism>
<dbReference type="Pfam" id="PF02120">
    <property type="entry name" value="Flg_hook"/>
    <property type="match status" value="1"/>
</dbReference>
<keyword evidence="3" id="KW-1185">Reference proteome</keyword>
<accession>A0A3Q9HPM4</accession>
<dbReference type="KEGG" id="aft:BBF96_05190"/>
<sequence length="370" mass="42160">MKISFINLPKNHIELVKKPGLKFKIGEILEAKVLKVGSHRALIEIKGQKVLSDIKSNLKSGDIIKLRVAGKFQNKIILKVIPESSPHSSPLNLFLEKSGITADKNARYALTFLLKNGLPITPETIKALVTDKKYSLGQLLFKLFNSKTFLQRNLSETITGSNEIINKLEQMKLVLNPSRNPSQLISQLKSLVQNLGLIQQKKDINSVLNKKPLSSLFSTPLSEEQKQGIQELLEKLTGLKLRQKEDGILLHLEIPLLFDQPTTALLQIKENKDYKTNKIEDKPLSILLDLNTKSLGHLKIMVILQGKEINCQFSAERKETRTLLRKFFPELKRRFESLTYQVNQIRIIPLTEEDDEKEIEYLPGQVDFRV</sequence>
<dbReference type="AlphaFoldDB" id="A0A3Q9HPM4"/>